<name>A0A0M3KB75_ANISI</name>
<protein>
    <submittedName>
        <fullName evidence="4">Transposase</fullName>
    </submittedName>
</protein>
<evidence type="ECO:0000259" key="1">
    <source>
        <dbReference type="Pfam" id="PF25359"/>
    </source>
</evidence>
<accession>A0A0M3KB75</accession>
<evidence type="ECO:0000313" key="2">
    <source>
        <dbReference type="EMBL" id="VDK60850.1"/>
    </source>
</evidence>
<reference evidence="2 3" key="2">
    <citation type="submission" date="2018-11" db="EMBL/GenBank/DDBJ databases">
        <authorList>
            <consortium name="Pathogen Informatics"/>
        </authorList>
    </citation>
    <scope>NUCLEOTIDE SEQUENCE [LARGE SCALE GENOMIC DNA]</scope>
</reference>
<gene>
    <name evidence="2" type="ORF">ASIM_LOCUS17623</name>
</gene>
<dbReference type="InterPro" id="IPR057493">
    <property type="entry name" value="PH_RdRP-assoc"/>
</dbReference>
<keyword evidence="3" id="KW-1185">Reference proteome</keyword>
<dbReference type="WBParaSite" id="ASIM_0001822201-mRNA-1">
    <property type="protein sequence ID" value="ASIM_0001822201-mRNA-1"/>
    <property type="gene ID" value="ASIM_0001822201"/>
</dbReference>
<organism evidence="4">
    <name type="scientific">Anisakis simplex</name>
    <name type="common">Herring worm</name>
    <dbReference type="NCBI Taxonomy" id="6269"/>
    <lineage>
        <taxon>Eukaryota</taxon>
        <taxon>Metazoa</taxon>
        <taxon>Ecdysozoa</taxon>
        <taxon>Nematoda</taxon>
        <taxon>Chromadorea</taxon>
        <taxon>Rhabditida</taxon>
        <taxon>Spirurina</taxon>
        <taxon>Ascaridomorpha</taxon>
        <taxon>Ascaridoidea</taxon>
        <taxon>Anisakidae</taxon>
        <taxon>Anisakis</taxon>
        <taxon>Anisakis simplex complex</taxon>
    </lineage>
</organism>
<feature type="domain" description="PH-like" evidence="1">
    <location>
        <begin position="14"/>
        <end position="90"/>
    </location>
</feature>
<evidence type="ECO:0000313" key="3">
    <source>
        <dbReference type="Proteomes" id="UP000267096"/>
    </source>
</evidence>
<dbReference type="Proteomes" id="UP000267096">
    <property type="component" value="Unassembled WGS sequence"/>
</dbReference>
<dbReference type="AlphaFoldDB" id="A0A0M3KB75"/>
<dbReference type="Pfam" id="PF25359">
    <property type="entry name" value="PH_met_RdRP"/>
    <property type="match status" value="1"/>
</dbReference>
<evidence type="ECO:0000313" key="4">
    <source>
        <dbReference type="WBParaSite" id="ASIM_0001822201-mRNA-1"/>
    </source>
</evidence>
<proteinExistence type="predicted"/>
<dbReference type="EMBL" id="UYRR01034352">
    <property type="protein sequence ID" value="VDK60850.1"/>
    <property type="molecule type" value="Genomic_DNA"/>
</dbReference>
<reference evidence="4" key="1">
    <citation type="submission" date="2017-02" db="UniProtKB">
        <authorList>
            <consortium name="WormBaseParasite"/>
        </authorList>
    </citation>
    <scope>IDENTIFICATION</scope>
</reference>
<sequence>MLQLNDMAFFNRDCVPTHLSLPVQSISFGNMINAATYYSHFKRETAQGQAAQQSCRWLSVLSNQRIDQAMFVDMEHDRSLLTVRFALLDGQ</sequence>